<keyword evidence="3" id="KW-1185">Reference proteome</keyword>
<sequence length="221" mass="24837">MADIEARMRDGLPPLLNKHCINVVGRWSVLAGPQCSMFIYLMAWKDNAEREAHWGGFYNDPDWWTLRAETNVGTELVEYYDIHLLSPAISWLNHAEKHGLPTIGALHELIVQPIANGQPKVAQEYLEQTAFPTLIKHGGDILGSFVPQSGMNMPGIVSIISWPNFEARLAGWKAYWADQAIQTALKQQHQQLGKYLLGRSDIYLLEPASFAPIHPSLGRIK</sequence>
<feature type="domain" description="NIPSNAP" evidence="1">
    <location>
        <begin position="115"/>
        <end position="190"/>
    </location>
</feature>
<proteinExistence type="predicted"/>
<evidence type="ECO:0000313" key="3">
    <source>
        <dbReference type="Proteomes" id="UP000076276"/>
    </source>
</evidence>
<comment type="caution">
    <text evidence="2">The sequence shown here is derived from an EMBL/GenBank/DDBJ whole genome shotgun (WGS) entry which is preliminary data.</text>
</comment>
<dbReference type="AlphaFoldDB" id="A0A151XZ01"/>
<dbReference type="Pfam" id="PF07978">
    <property type="entry name" value="NIPSNAP"/>
    <property type="match status" value="2"/>
</dbReference>
<feature type="domain" description="NIPSNAP" evidence="1">
    <location>
        <begin position="1"/>
        <end position="72"/>
    </location>
</feature>
<gene>
    <name evidence="2" type="ORF">AZH43_16330</name>
</gene>
<dbReference type="InterPro" id="IPR012577">
    <property type="entry name" value="NIPSNAP"/>
</dbReference>
<dbReference type="Proteomes" id="UP000076276">
    <property type="component" value="Unassembled WGS sequence"/>
</dbReference>
<evidence type="ECO:0000313" key="2">
    <source>
        <dbReference type="EMBL" id="KYQ71026.1"/>
    </source>
</evidence>
<evidence type="ECO:0000259" key="1">
    <source>
        <dbReference type="Pfam" id="PF07978"/>
    </source>
</evidence>
<dbReference type="InterPro" id="IPR011008">
    <property type="entry name" value="Dimeric_a/b-barrel"/>
</dbReference>
<name>A0A151XZ01_9GAMM</name>
<organism evidence="2 3">
    <name type="scientific">Acinetobacter pragensis</name>
    <dbReference type="NCBI Taxonomy" id="1806892"/>
    <lineage>
        <taxon>Bacteria</taxon>
        <taxon>Pseudomonadati</taxon>
        <taxon>Pseudomonadota</taxon>
        <taxon>Gammaproteobacteria</taxon>
        <taxon>Moraxellales</taxon>
        <taxon>Moraxellaceae</taxon>
        <taxon>Acinetobacter</taxon>
    </lineage>
</organism>
<protein>
    <recommendedName>
        <fullName evidence="1">NIPSNAP domain-containing protein</fullName>
    </recommendedName>
</protein>
<dbReference type="SUPFAM" id="SSF54909">
    <property type="entry name" value="Dimeric alpha+beta barrel"/>
    <property type="match status" value="2"/>
</dbReference>
<dbReference type="Gene3D" id="3.30.70.100">
    <property type="match status" value="2"/>
</dbReference>
<reference evidence="2 3" key="1">
    <citation type="submission" date="2016-03" db="EMBL/GenBank/DDBJ databases">
        <title>Acinetobacter genomospecies 28 strain ANC 4149.</title>
        <authorList>
            <person name="Radolfova-Krizova L."/>
            <person name="Nemec A."/>
        </authorList>
    </citation>
    <scope>NUCLEOTIDE SEQUENCE [LARGE SCALE GENOMIC DNA]</scope>
    <source>
        <strain evidence="2 3">ANC 4149</strain>
    </source>
</reference>
<accession>A0A151XZ01</accession>
<dbReference type="STRING" id="1806892.AZH43_16330"/>
<dbReference type="EMBL" id="LUAW01000035">
    <property type="protein sequence ID" value="KYQ71026.1"/>
    <property type="molecule type" value="Genomic_DNA"/>
</dbReference>